<dbReference type="EMBL" id="FNVS01000023">
    <property type="protein sequence ID" value="SEG24126.1"/>
    <property type="molecule type" value="Genomic_DNA"/>
</dbReference>
<dbReference type="InterPro" id="IPR013249">
    <property type="entry name" value="RNA_pol_sigma70_r4_t2"/>
</dbReference>
<dbReference type="NCBIfam" id="TIGR02937">
    <property type="entry name" value="sigma70-ECF"/>
    <property type="match status" value="1"/>
</dbReference>
<evidence type="ECO:0000256" key="3">
    <source>
        <dbReference type="ARBA" id="ARBA00023082"/>
    </source>
</evidence>
<keyword evidence="3" id="KW-0731">Sigma factor</keyword>
<dbReference type="PANTHER" id="PTHR43133">
    <property type="entry name" value="RNA POLYMERASE ECF-TYPE SIGMA FACTO"/>
    <property type="match status" value="1"/>
</dbReference>
<dbReference type="Gene3D" id="1.10.1740.10">
    <property type="match status" value="1"/>
</dbReference>
<keyword evidence="2" id="KW-0805">Transcription regulation</keyword>
<dbReference type="SUPFAM" id="SSF88946">
    <property type="entry name" value="Sigma2 domain of RNA polymerase sigma factors"/>
    <property type="match status" value="1"/>
</dbReference>
<dbReference type="NCBIfam" id="TIGR02985">
    <property type="entry name" value="Sig70_bacteroi1"/>
    <property type="match status" value="1"/>
</dbReference>
<evidence type="ECO:0000256" key="1">
    <source>
        <dbReference type="ARBA" id="ARBA00010641"/>
    </source>
</evidence>
<dbReference type="GO" id="GO:0006352">
    <property type="term" value="P:DNA-templated transcription initiation"/>
    <property type="evidence" value="ECO:0007669"/>
    <property type="project" value="InterPro"/>
</dbReference>
<dbReference type="InterPro" id="IPR036388">
    <property type="entry name" value="WH-like_DNA-bd_sf"/>
</dbReference>
<dbReference type="AlphaFoldDB" id="A0A8G2BYU1"/>
<dbReference type="Pfam" id="PF08281">
    <property type="entry name" value="Sigma70_r4_2"/>
    <property type="match status" value="1"/>
</dbReference>
<dbReference type="SUPFAM" id="SSF88659">
    <property type="entry name" value="Sigma3 and sigma4 domains of RNA polymerase sigma factors"/>
    <property type="match status" value="1"/>
</dbReference>
<dbReference type="Proteomes" id="UP000236725">
    <property type="component" value="Unassembled WGS sequence"/>
</dbReference>
<feature type="domain" description="RNA polymerase sigma factor 70 region 4 type 2" evidence="6">
    <location>
        <begin position="112"/>
        <end position="155"/>
    </location>
</feature>
<evidence type="ECO:0000259" key="6">
    <source>
        <dbReference type="Pfam" id="PF08281"/>
    </source>
</evidence>
<dbReference type="InterPro" id="IPR014284">
    <property type="entry name" value="RNA_pol_sigma-70_dom"/>
</dbReference>
<keyword evidence="4" id="KW-0804">Transcription</keyword>
<dbReference type="GO" id="GO:0003677">
    <property type="term" value="F:DNA binding"/>
    <property type="evidence" value="ECO:0007669"/>
    <property type="project" value="InterPro"/>
</dbReference>
<protein>
    <submittedName>
        <fullName evidence="7">RNA polymerase sigma-70 factor, ECF subfamily</fullName>
    </submittedName>
</protein>
<dbReference type="PANTHER" id="PTHR43133:SF46">
    <property type="entry name" value="RNA POLYMERASE SIGMA-70 FACTOR ECF SUBFAMILY"/>
    <property type="match status" value="1"/>
</dbReference>
<gene>
    <name evidence="7" type="ORF">SAMN05444001_12312</name>
</gene>
<evidence type="ECO:0000313" key="7">
    <source>
        <dbReference type="EMBL" id="SEG24126.1"/>
    </source>
</evidence>
<dbReference type="Pfam" id="PF04542">
    <property type="entry name" value="Sigma70_r2"/>
    <property type="match status" value="1"/>
</dbReference>
<proteinExistence type="inferred from homology"/>
<reference evidence="7 8" key="1">
    <citation type="submission" date="2016-10" db="EMBL/GenBank/DDBJ databases">
        <authorList>
            <person name="Varghese N."/>
            <person name="Submissions S."/>
        </authorList>
    </citation>
    <scope>NUCLEOTIDE SEQUENCE [LARGE SCALE GENOMIC DNA]</scope>
    <source>
        <strain evidence="7 8">DSM 29073</strain>
    </source>
</reference>
<accession>A0A8G2BYU1</accession>
<dbReference type="InterPro" id="IPR013324">
    <property type="entry name" value="RNA_pol_sigma_r3/r4-like"/>
</dbReference>
<organism evidence="7 8">
    <name type="scientific">Parabacteroides chinchillae</name>
    <dbReference type="NCBI Taxonomy" id="871327"/>
    <lineage>
        <taxon>Bacteria</taxon>
        <taxon>Pseudomonadati</taxon>
        <taxon>Bacteroidota</taxon>
        <taxon>Bacteroidia</taxon>
        <taxon>Bacteroidales</taxon>
        <taxon>Tannerellaceae</taxon>
        <taxon>Parabacteroides</taxon>
    </lineage>
</organism>
<evidence type="ECO:0000256" key="4">
    <source>
        <dbReference type="ARBA" id="ARBA00023163"/>
    </source>
</evidence>
<dbReference type="InterPro" id="IPR014327">
    <property type="entry name" value="RNA_pol_sigma70_bacteroid"/>
</dbReference>
<feature type="domain" description="RNA polymerase sigma-70 region 2" evidence="5">
    <location>
        <begin position="15"/>
        <end position="80"/>
    </location>
</feature>
<evidence type="ECO:0000259" key="5">
    <source>
        <dbReference type="Pfam" id="PF04542"/>
    </source>
</evidence>
<dbReference type="InterPro" id="IPR007627">
    <property type="entry name" value="RNA_pol_sigma70_r2"/>
</dbReference>
<dbReference type="Gene3D" id="1.10.10.10">
    <property type="entry name" value="Winged helix-like DNA-binding domain superfamily/Winged helix DNA-binding domain"/>
    <property type="match status" value="1"/>
</dbReference>
<dbReference type="InterPro" id="IPR013325">
    <property type="entry name" value="RNA_pol_sigma_r2"/>
</dbReference>
<keyword evidence="8" id="KW-1185">Reference proteome</keyword>
<dbReference type="InterPro" id="IPR039425">
    <property type="entry name" value="RNA_pol_sigma-70-like"/>
</dbReference>
<dbReference type="RefSeq" id="WP_234999419.1">
    <property type="nucleotide sequence ID" value="NZ_FNVS01000023.1"/>
</dbReference>
<evidence type="ECO:0000313" key="8">
    <source>
        <dbReference type="Proteomes" id="UP000236725"/>
    </source>
</evidence>
<evidence type="ECO:0000256" key="2">
    <source>
        <dbReference type="ARBA" id="ARBA00023015"/>
    </source>
</evidence>
<comment type="caution">
    <text evidence="7">The sequence shown here is derived from an EMBL/GenBank/DDBJ whole genome shotgun (WGS) entry which is preliminary data.</text>
</comment>
<sequence length="173" mass="20450">MKIRPVINENTFRGIYDEYYGYLCRNLSFYTHDIGAIEDIVQEIFVKLWNERDLYEIDNLKTYLSVCAKNKMLNYLRDEQTRKNLLNTWAKNTNEVSKAINCVDEKELGLLMLQAINNLPPKCQKIYLLSREEKLSYKQIAELLRVSIKTVETQMGIAIHRIKEFVAMHYTSK</sequence>
<name>A0A8G2BYU1_9BACT</name>
<comment type="similarity">
    <text evidence="1">Belongs to the sigma-70 factor family. ECF subfamily.</text>
</comment>
<dbReference type="GO" id="GO:0016987">
    <property type="term" value="F:sigma factor activity"/>
    <property type="evidence" value="ECO:0007669"/>
    <property type="project" value="UniProtKB-KW"/>
</dbReference>